<organism evidence="1 2">
    <name type="scientific">Achromobacter deleyi</name>
    <dbReference type="NCBI Taxonomy" id="1353891"/>
    <lineage>
        <taxon>Bacteria</taxon>
        <taxon>Pseudomonadati</taxon>
        <taxon>Pseudomonadota</taxon>
        <taxon>Betaproteobacteria</taxon>
        <taxon>Burkholderiales</taxon>
        <taxon>Alcaligenaceae</taxon>
        <taxon>Achromobacter</taxon>
    </lineage>
</organism>
<dbReference type="RefSeq" id="WP_246288850.1">
    <property type="nucleotide sequence ID" value="NZ_CADIJO010000010.1"/>
</dbReference>
<evidence type="ECO:0000313" key="1">
    <source>
        <dbReference type="EMBL" id="CAB3710346.1"/>
    </source>
</evidence>
<dbReference type="Proteomes" id="UP000494111">
    <property type="component" value="Unassembled WGS sequence"/>
</dbReference>
<proteinExistence type="predicted"/>
<accession>A0A6S7A328</accession>
<dbReference type="AlphaFoldDB" id="A0A6S7A328"/>
<evidence type="ECO:0000313" key="2">
    <source>
        <dbReference type="Proteomes" id="UP000494111"/>
    </source>
</evidence>
<dbReference type="EMBL" id="CADIJO010000010">
    <property type="protein sequence ID" value="CAB3710346.1"/>
    <property type="molecule type" value="Genomic_DNA"/>
</dbReference>
<dbReference type="SUPFAM" id="SSF46689">
    <property type="entry name" value="Homeodomain-like"/>
    <property type="match status" value="1"/>
</dbReference>
<dbReference type="InterPro" id="IPR009057">
    <property type="entry name" value="Homeodomain-like_sf"/>
</dbReference>
<name>A0A6S7A328_9BURK</name>
<sequence length="263" mass="28843">MRDTTDCGVLLTPGHEVAMRAWVARDQARLARVRLHLVPLRSAAVAAGDDGPDIHALARLAVGLRRYDHCILPVAPASLAWTRMALQQAGDAMVTPVLLFVHDMTAPAIEDLLQLGAADFMTAPYCLESLRVRLGRLARRTAGIPPSQLEQVELVYPASRLGGVPRPDVSVRPTLSRQVLQQGLAGLHHQANPGAHEPFRQAKARVVDGFESDYIRLALSRHQGNVARAARASSKHRRAFWALMRKHGIDAAPYRRRAERGDA</sequence>
<protein>
    <submittedName>
        <fullName evidence="1">Uncharacterized protein</fullName>
    </submittedName>
</protein>
<dbReference type="Gene3D" id="1.10.10.60">
    <property type="entry name" value="Homeodomain-like"/>
    <property type="match status" value="1"/>
</dbReference>
<gene>
    <name evidence="1" type="ORF">LMG3458_03184</name>
</gene>
<reference evidence="1 2" key="1">
    <citation type="submission" date="2020-04" db="EMBL/GenBank/DDBJ databases">
        <authorList>
            <person name="De Canck E."/>
        </authorList>
    </citation>
    <scope>NUCLEOTIDE SEQUENCE [LARGE SCALE GENOMIC DNA]</scope>
    <source>
        <strain evidence="1 2">LMG 3458</strain>
    </source>
</reference>
<dbReference type="SUPFAM" id="SSF52172">
    <property type="entry name" value="CheY-like"/>
    <property type="match status" value="1"/>
</dbReference>
<dbReference type="InterPro" id="IPR011006">
    <property type="entry name" value="CheY-like_superfamily"/>
</dbReference>